<dbReference type="PANTHER" id="PTHR46910">
    <property type="entry name" value="TRANSCRIPTION FACTOR PDR1"/>
    <property type="match status" value="1"/>
</dbReference>
<dbReference type="CDD" id="cd12148">
    <property type="entry name" value="fungal_TF_MHR"/>
    <property type="match status" value="1"/>
</dbReference>
<proteinExistence type="predicted"/>
<accession>A0ABY6U760</accession>
<keyword evidence="1" id="KW-0479">Metal-binding</keyword>
<keyword evidence="2" id="KW-0539">Nucleus</keyword>
<evidence type="ECO:0000256" key="3">
    <source>
        <dbReference type="SAM" id="MobiDB-lite"/>
    </source>
</evidence>
<dbReference type="InterPro" id="IPR050987">
    <property type="entry name" value="AtrR-like"/>
</dbReference>
<keyword evidence="6" id="KW-1185">Reference proteome</keyword>
<dbReference type="Proteomes" id="UP000766486">
    <property type="component" value="Unassembled WGS sequence"/>
</dbReference>
<name>A0ABY6U760_BIOOC</name>
<comment type="caution">
    <text evidence="5">The sequence shown here is derived from an EMBL/GenBank/DDBJ whole genome shotgun (WGS) entry which is preliminary data.</text>
</comment>
<dbReference type="InterPro" id="IPR007219">
    <property type="entry name" value="XnlR_reg_dom"/>
</dbReference>
<evidence type="ECO:0000313" key="6">
    <source>
        <dbReference type="Proteomes" id="UP000766486"/>
    </source>
</evidence>
<dbReference type="InterPro" id="IPR001138">
    <property type="entry name" value="Zn2Cys6_DnaBD"/>
</dbReference>
<dbReference type="SMART" id="SM00066">
    <property type="entry name" value="GAL4"/>
    <property type="match status" value="1"/>
</dbReference>
<feature type="region of interest" description="Disordered" evidence="3">
    <location>
        <begin position="59"/>
        <end position="86"/>
    </location>
</feature>
<dbReference type="CDD" id="cd00067">
    <property type="entry name" value="GAL4"/>
    <property type="match status" value="1"/>
</dbReference>
<dbReference type="PANTHER" id="PTHR46910:SF18">
    <property type="entry name" value="ZN(II)2CYS6 TRANSCRIPTION FACTOR (EUROFUNG)"/>
    <property type="match status" value="1"/>
</dbReference>
<organism evidence="5 6">
    <name type="scientific">Bionectria ochroleuca</name>
    <name type="common">Gliocladium roseum</name>
    <dbReference type="NCBI Taxonomy" id="29856"/>
    <lineage>
        <taxon>Eukaryota</taxon>
        <taxon>Fungi</taxon>
        <taxon>Dikarya</taxon>
        <taxon>Ascomycota</taxon>
        <taxon>Pezizomycotina</taxon>
        <taxon>Sordariomycetes</taxon>
        <taxon>Hypocreomycetidae</taxon>
        <taxon>Hypocreales</taxon>
        <taxon>Bionectriaceae</taxon>
        <taxon>Clonostachys</taxon>
    </lineage>
</organism>
<sequence>MATASNLGTATRYRRITRACDFCHRRGLKCRAAAESPANGGPSSCLTCTEYRRECTWNRQPKKRGTKSRIVTQRRQQDDASIRTGNSPFGTLEPPAVINVAAASSSIGSRKIITALLDAYLDSIHPIFPFFCEREIWVGWRDGTFPADASDYMSLMCMCALSAQHVGSGALFSDDVPTVESSLLAQDYLAEALRLVPLDFKGPCINQIRSYGYLSLLGAQTGNYGMAHKYLGLYHGMCAHYNLHDESQWPAGISECEIEVRRRLWWIMYRLEVHTACVHGSVVRCSEAQCFVGYPAGLHHPPFIPGRDGEFEDWFKGWNATTDLYRVLEHVITDFRSRRRPQSSILGGGHVKAPAASVNEKLTKIQEEILPHFGSASSRSSDSGRNRCGFQASNILCTIHLARMITISGESNFHSACQTAHDMVESMSTIPIEYIRAIGSPLLQQLAGVGHMLAGIASKHQCSHADRQQFRLVLTSMIRFLSQLKAHNSTAATEELRLAAHLSEADRNWSLANAETEALDDGATYDGLAWPDHLQNLVEEMSDDRLFFSMHLERSLAWPFEPRDEEEPES</sequence>
<evidence type="ECO:0000259" key="4">
    <source>
        <dbReference type="PROSITE" id="PS50048"/>
    </source>
</evidence>
<dbReference type="Pfam" id="PF04082">
    <property type="entry name" value="Fungal_trans"/>
    <property type="match status" value="1"/>
</dbReference>
<dbReference type="PROSITE" id="PS50048">
    <property type="entry name" value="ZN2_CY6_FUNGAL_2"/>
    <property type="match status" value="1"/>
</dbReference>
<dbReference type="InterPro" id="IPR036864">
    <property type="entry name" value="Zn2-C6_fun-type_DNA-bd_sf"/>
</dbReference>
<evidence type="ECO:0000256" key="2">
    <source>
        <dbReference type="ARBA" id="ARBA00023242"/>
    </source>
</evidence>
<evidence type="ECO:0000313" key="5">
    <source>
        <dbReference type="EMBL" id="VUC26141.1"/>
    </source>
</evidence>
<feature type="domain" description="Zn(2)-C6 fungal-type" evidence="4">
    <location>
        <begin position="19"/>
        <end position="57"/>
    </location>
</feature>
<dbReference type="Pfam" id="PF00172">
    <property type="entry name" value="Zn_clus"/>
    <property type="match status" value="1"/>
</dbReference>
<protein>
    <recommendedName>
        <fullName evidence="4">Zn(2)-C6 fungal-type domain-containing protein</fullName>
    </recommendedName>
</protein>
<dbReference type="EMBL" id="CABFNS010000743">
    <property type="protein sequence ID" value="VUC26141.1"/>
    <property type="molecule type" value="Genomic_DNA"/>
</dbReference>
<dbReference type="SUPFAM" id="SSF57701">
    <property type="entry name" value="Zn2/Cys6 DNA-binding domain"/>
    <property type="match status" value="1"/>
</dbReference>
<reference evidence="5 6" key="1">
    <citation type="submission" date="2019-06" db="EMBL/GenBank/DDBJ databases">
        <authorList>
            <person name="Broberg M."/>
        </authorList>
    </citation>
    <scope>NUCLEOTIDE SEQUENCE [LARGE SCALE GENOMIC DNA]</scope>
</reference>
<dbReference type="Gene3D" id="4.10.240.10">
    <property type="entry name" value="Zn(2)-C6 fungal-type DNA-binding domain"/>
    <property type="match status" value="1"/>
</dbReference>
<gene>
    <name evidence="5" type="ORF">CLO192961_LOCUS183038</name>
</gene>
<evidence type="ECO:0000256" key="1">
    <source>
        <dbReference type="ARBA" id="ARBA00022723"/>
    </source>
</evidence>